<dbReference type="SUPFAM" id="SSF51971">
    <property type="entry name" value="Nucleotide-binding domain"/>
    <property type="match status" value="2"/>
</dbReference>
<proteinExistence type="inferred from homology"/>
<dbReference type="InterPro" id="IPR009051">
    <property type="entry name" value="Helical_ferredxn"/>
</dbReference>
<evidence type="ECO:0000259" key="10">
    <source>
        <dbReference type="PROSITE" id="PS51379"/>
    </source>
</evidence>
<name>A0ABU3P0J7_9FIRM</name>
<keyword evidence="4" id="KW-0479">Metal-binding</keyword>
<dbReference type="PANTHER" id="PTHR43498:SF1">
    <property type="entry name" value="COB--COM HETERODISULFIDE REDUCTASE IRON-SULFUR SUBUNIT A"/>
    <property type="match status" value="1"/>
</dbReference>
<feature type="domain" description="4Fe-4S ferredoxin-type" evidence="10">
    <location>
        <begin position="1400"/>
        <end position="1429"/>
    </location>
</feature>
<dbReference type="EMBL" id="JAUOZS010000001">
    <property type="protein sequence ID" value="MDT8902566.1"/>
    <property type="molecule type" value="Genomic_DNA"/>
</dbReference>
<dbReference type="InterPro" id="IPR017896">
    <property type="entry name" value="4Fe4S_Fe-S-bd"/>
</dbReference>
<dbReference type="RefSeq" id="WP_413781047.1">
    <property type="nucleotide sequence ID" value="NZ_JAUOZS010000001.1"/>
</dbReference>
<dbReference type="PANTHER" id="PTHR43498">
    <property type="entry name" value="FERREDOXIN:COB-COM HETERODISULFIDE REDUCTASE SUBUNIT A"/>
    <property type="match status" value="1"/>
</dbReference>
<evidence type="ECO:0000256" key="8">
    <source>
        <dbReference type="ARBA" id="ARBA00023014"/>
    </source>
</evidence>
<evidence type="ECO:0000256" key="3">
    <source>
        <dbReference type="ARBA" id="ARBA00022485"/>
    </source>
</evidence>
<dbReference type="Gene3D" id="1.10.1060.10">
    <property type="entry name" value="Alpha-helical ferredoxin"/>
    <property type="match status" value="1"/>
</dbReference>
<dbReference type="InterPro" id="IPR036188">
    <property type="entry name" value="FAD/NAD-bd_sf"/>
</dbReference>
<feature type="domain" description="4Fe-4S ferredoxin-type" evidence="10">
    <location>
        <begin position="101"/>
        <end position="131"/>
    </location>
</feature>
<dbReference type="InterPro" id="IPR017900">
    <property type="entry name" value="4Fe4S_Fe_S_CS"/>
</dbReference>
<gene>
    <name evidence="11" type="ORF">Q4T40_15055</name>
</gene>
<dbReference type="Pfam" id="PF14691">
    <property type="entry name" value="Fer4_20"/>
    <property type="match status" value="1"/>
</dbReference>
<keyword evidence="8" id="KW-0411">Iron-sulfur</keyword>
<dbReference type="SUPFAM" id="SSF54862">
    <property type="entry name" value="4Fe-4S ferredoxins"/>
    <property type="match status" value="1"/>
</dbReference>
<evidence type="ECO:0000256" key="2">
    <source>
        <dbReference type="ARBA" id="ARBA00006561"/>
    </source>
</evidence>
<comment type="cofactor">
    <cofactor evidence="1">
        <name>FAD</name>
        <dbReference type="ChEBI" id="CHEBI:57692"/>
    </cofactor>
</comment>
<dbReference type="PRINTS" id="PR00419">
    <property type="entry name" value="ADXRDTASE"/>
</dbReference>
<feature type="compositionally biased region" description="Basic and acidic residues" evidence="9">
    <location>
        <begin position="565"/>
        <end position="582"/>
    </location>
</feature>
<comment type="caution">
    <text evidence="11">The sequence shown here is derived from an EMBL/GenBank/DDBJ whole genome shotgun (WGS) entry which is preliminary data.</text>
</comment>
<dbReference type="InterPro" id="IPR023753">
    <property type="entry name" value="FAD/NAD-binding_dom"/>
</dbReference>
<sequence>MANNEPIGSVLVLGGGIAGMQSALDLAGGGYLVHMVTDEPSIGGKMAQLDKTFPTNECSMCLLGPKMSDCLSHPNIIIHTNSRLENLAGEAGRFTARVRKNARYVDIDECTACGDCAEACPVEVKDRFNQGMGTRKAVYKLFPQSVPNRYMIDKRGTPPCRQTCPAGTNVQGYVALVSQGKFAEALEVIHRRLPFAGICGRICHHPCEAECNRGEIDEPLAIATIKRAAADYGWDDFAATETPALVPTRKERVAIVGGGPAGMTAAYDLVAKGYQVTIFEALPSPGGWLKYGIPRYRLPEEIVQREIDNLLKHGIEVRTNTRVGTDITMEEIKSRYDAVLVAAGVQKSRDLPVEGARLSGVLPGVGFLRDIKLGLDPRVGKKVVVIGGGNVAMDVARSALRQGGAEVHVACLESRDEMPAHAWEIEEAEEEGVVLHPGWGPKRIAGGGAERVSAVEFRACTAVFDTDKRFNPRYDETRTMVLDADTVIMAVGQAADLEFLRGQDAVVTARGIIAADPVTKATGDARIFACGDVAHGPASVIEAVASAHEAAESIDRYLNGLPVEAGREKPSRDNLGRPEDTPVHPAARHPQRFASAPDRAGDYREVALGMTREEAMAEAERCLNCGVCSECLQCEKACKKQVIRHADADKALELPVGAVVLAPGFDIYDAKLKGEYGYGEYQNVISSLEFERLLSSTGPTTGHILRPSDHIAPKKVAFIQCVGSRECADGGAEYCSSICCMYSTKEALIAREHDAGIEPTIFYLDMRSYGKNFDKYVEAARQGGVRYVRAMISAVKEDPVTNNLFIKYIDEAGEIVAEEFDLVVLAVGVLPPKQAAELMAIVGIEANPYGFAATAPFSPTETTRAGIYVAGAFQGPRDIPETVVNASAAAAKAGELLAAARNTLTREKVYPPEREVSGQEPRIGVFICQCGINIASVVNVPEVVAYAQKLPGVIHCQDNLYTCSQDTLKRMKEIIEEKQLNRVVVASCTMRTHQPLFREMMREAGLNQFYFEMANIRDQCSWVHRGEPENATEKAKDLARMAVAKVRHHEPLHLHSVPVEHSLLVIGGGVAGMTAALTAARQGFAACIVEKGAELGGHAREVMLDFAGNDVQACLRQLAADVGSHPLVRVHTGCEVVNFSGHAGQFSTTIRNSRSGAETKIDHGALIVATGVREQPPVGYLYGEDPRVVTTTAFEKMVAAGQPLAAERIVMIQCAGSRTDELKYCSRTCCGQALKNAVALKERQPDTDIYILYRDIRTYGFMEKLYKEARAKGIRFVLYTPDRRPVVTRDGDGLRCDFYEPSLKTVISVNPGLVVLAPGTVPSDTSRSLGMLLKVPVNEDGFFVETHAKLGPIDFPSQGIYLCGGAHSPKSVDEAICQAQGAAARAATILTQDNLMAGGVVASVDQEKCAACLTCVRVCPYSVPRIDASGKAYIEPVQCHGCGSCAGECPNKAIELQHYKDHQVLEKIRGLFREESP</sequence>
<dbReference type="Pfam" id="PF07992">
    <property type="entry name" value="Pyr_redox_2"/>
    <property type="match status" value="2"/>
</dbReference>
<evidence type="ECO:0000256" key="7">
    <source>
        <dbReference type="ARBA" id="ARBA00023004"/>
    </source>
</evidence>
<dbReference type="SUPFAM" id="SSF46548">
    <property type="entry name" value="alpha-helical ferredoxin"/>
    <property type="match status" value="2"/>
</dbReference>
<keyword evidence="5" id="KW-0274">FAD</keyword>
<reference evidence="11 12" key="1">
    <citation type="submission" date="2023-07" db="EMBL/GenBank/DDBJ databases">
        <title>The novel representative of Negativicutes class, Anaeroselena agilis gen. nov. sp. nov.</title>
        <authorList>
            <person name="Prokofeva M.I."/>
            <person name="Elcheninov A.G."/>
            <person name="Klyukina A."/>
            <person name="Kublanov I.V."/>
            <person name="Frolov E.N."/>
            <person name="Podosokorskaya O.A."/>
        </authorList>
    </citation>
    <scope>NUCLEOTIDE SEQUENCE [LARGE SCALE GENOMIC DNA]</scope>
    <source>
        <strain evidence="11 12">4137-cl</strain>
    </source>
</reference>
<protein>
    <submittedName>
        <fullName evidence="11">FAD-dependent oxidoreductase</fullName>
    </submittedName>
</protein>
<evidence type="ECO:0000256" key="1">
    <source>
        <dbReference type="ARBA" id="ARBA00001974"/>
    </source>
</evidence>
<evidence type="ECO:0000256" key="6">
    <source>
        <dbReference type="ARBA" id="ARBA00023002"/>
    </source>
</evidence>
<keyword evidence="6" id="KW-0560">Oxidoreductase</keyword>
<organism evidence="11 12">
    <name type="scientific">Anaeroselena agilis</name>
    <dbReference type="NCBI Taxonomy" id="3063788"/>
    <lineage>
        <taxon>Bacteria</taxon>
        <taxon>Bacillati</taxon>
        <taxon>Bacillota</taxon>
        <taxon>Negativicutes</taxon>
        <taxon>Acetonemataceae</taxon>
        <taxon>Anaeroselena</taxon>
    </lineage>
</organism>
<dbReference type="SUPFAM" id="SSF51905">
    <property type="entry name" value="FAD/NAD(P)-binding domain"/>
    <property type="match status" value="2"/>
</dbReference>
<evidence type="ECO:0000313" key="11">
    <source>
        <dbReference type="EMBL" id="MDT8902566.1"/>
    </source>
</evidence>
<dbReference type="InterPro" id="IPR039650">
    <property type="entry name" value="HdrA-like"/>
</dbReference>
<dbReference type="PROSITE" id="PS00198">
    <property type="entry name" value="4FE4S_FER_1"/>
    <property type="match status" value="2"/>
</dbReference>
<dbReference type="Pfam" id="PF13237">
    <property type="entry name" value="Fer4_10"/>
    <property type="match status" value="1"/>
</dbReference>
<accession>A0ABU3P0J7</accession>
<dbReference type="InterPro" id="IPR028261">
    <property type="entry name" value="DPD_II"/>
</dbReference>
<dbReference type="Gene3D" id="3.40.50.720">
    <property type="entry name" value="NAD(P)-binding Rossmann-like Domain"/>
    <property type="match status" value="1"/>
</dbReference>
<feature type="domain" description="4Fe-4S ferredoxin-type" evidence="10">
    <location>
        <begin position="1430"/>
        <end position="1459"/>
    </location>
</feature>
<comment type="similarity">
    <text evidence="2">Belongs to the HdrA family.</text>
</comment>
<evidence type="ECO:0000256" key="9">
    <source>
        <dbReference type="SAM" id="MobiDB-lite"/>
    </source>
</evidence>
<keyword evidence="3" id="KW-0004">4Fe-4S</keyword>
<dbReference type="Gene3D" id="3.30.70.20">
    <property type="match status" value="1"/>
</dbReference>
<evidence type="ECO:0000313" key="12">
    <source>
        <dbReference type="Proteomes" id="UP001254848"/>
    </source>
</evidence>
<evidence type="ECO:0000256" key="5">
    <source>
        <dbReference type="ARBA" id="ARBA00022827"/>
    </source>
</evidence>
<dbReference type="Proteomes" id="UP001254848">
    <property type="component" value="Unassembled WGS sequence"/>
</dbReference>
<dbReference type="Gene3D" id="3.50.50.60">
    <property type="entry name" value="FAD/NAD(P)-binding domain"/>
    <property type="match status" value="3"/>
</dbReference>
<dbReference type="PROSITE" id="PS51379">
    <property type="entry name" value="4FE4S_FER_2"/>
    <property type="match status" value="3"/>
</dbReference>
<feature type="region of interest" description="Disordered" evidence="9">
    <location>
        <begin position="563"/>
        <end position="590"/>
    </location>
</feature>
<evidence type="ECO:0000256" key="4">
    <source>
        <dbReference type="ARBA" id="ARBA00022723"/>
    </source>
</evidence>
<keyword evidence="12" id="KW-1185">Reference proteome</keyword>
<keyword evidence="5" id="KW-0285">Flavoprotein</keyword>
<keyword evidence="7" id="KW-0408">Iron</keyword>